<dbReference type="AlphaFoldDB" id="A0A0B1R3V1"/>
<dbReference type="RefSeq" id="WP_039332517.1">
    <property type="nucleotide sequence ID" value="NZ_JTJJ01000053.1"/>
</dbReference>
<protein>
    <recommendedName>
        <fullName evidence="1">DNA-binding transcriptional repressor CapW winged helix-turn-helix domain-containing protein</fullName>
    </recommendedName>
</protein>
<evidence type="ECO:0000313" key="3">
    <source>
        <dbReference type="Proteomes" id="UP000030853"/>
    </source>
</evidence>
<dbReference type="Proteomes" id="UP000030853">
    <property type="component" value="Unassembled WGS sequence"/>
</dbReference>
<accession>A0A0B1R3V1</accession>
<sequence length="105" mass="11906">MRYEDFKQVRLRFIEAMMITSGAINRSDITSMFGVTEPTATRDLRAYRELNPAIALNHATKRWETTSDFEPTPGLLALDSDDYIQFVEAVFLNGASDGKEPTNEQ</sequence>
<evidence type="ECO:0000313" key="2">
    <source>
        <dbReference type="EMBL" id="KHJ67309.1"/>
    </source>
</evidence>
<gene>
    <name evidence="2" type="ORF">QU24_14880</name>
</gene>
<proteinExistence type="predicted"/>
<dbReference type="Pfam" id="PF26109">
    <property type="entry name" value="WHD_BrxR"/>
    <property type="match status" value="1"/>
</dbReference>
<organism evidence="2 3">
    <name type="scientific">Pantoea rodasii</name>
    <dbReference type="NCBI Taxonomy" id="1076549"/>
    <lineage>
        <taxon>Bacteria</taxon>
        <taxon>Pseudomonadati</taxon>
        <taxon>Pseudomonadota</taxon>
        <taxon>Gammaproteobacteria</taxon>
        <taxon>Enterobacterales</taxon>
        <taxon>Erwiniaceae</taxon>
        <taxon>Pantoea</taxon>
    </lineage>
</organism>
<comment type="caution">
    <text evidence="2">The sequence shown here is derived from an EMBL/GenBank/DDBJ whole genome shotgun (WGS) entry which is preliminary data.</text>
</comment>
<feature type="domain" description="DNA-binding transcriptional repressor CapW winged helix-turn-helix" evidence="1">
    <location>
        <begin position="8"/>
        <end position="88"/>
    </location>
</feature>
<reference evidence="2 3" key="1">
    <citation type="submission" date="2014-11" db="EMBL/GenBank/DDBJ databases">
        <title>Genome sequencing of Pantoea rodasii ND03.</title>
        <authorList>
            <person name="Muhamad Yunos N.Y."/>
            <person name="Chan K.-G."/>
        </authorList>
    </citation>
    <scope>NUCLEOTIDE SEQUENCE [LARGE SCALE GENOMIC DNA]</scope>
    <source>
        <strain evidence="2 3">ND03</strain>
    </source>
</reference>
<dbReference type="EMBL" id="JTJJ01000053">
    <property type="protein sequence ID" value="KHJ67309.1"/>
    <property type="molecule type" value="Genomic_DNA"/>
</dbReference>
<name>A0A0B1R3V1_9GAMM</name>
<dbReference type="InterPro" id="IPR059019">
    <property type="entry name" value="WHD_CapW"/>
</dbReference>
<evidence type="ECO:0000259" key="1">
    <source>
        <dbReference type="Pfam" id="PF26109"/>
    </source>
</evidence>